<dbReference type="PANTHER" id="PTHR34183">
    <property type="entry name" value="ENDOLYTIC PEPTIDOGLYCAN TRANSGLYCOSYLASE RLPA"/>
    <property type="match status" value="1"/>
</dbReference>
<accession>A0A3N0G0X0</accession>
<dbReference type="EC" id="4.2.2.-" evidence="4"/>
<evidence type="ECO:0000256" key="4">
    <source>
        <dbReference type="HAMAP-Rule" id="MF_02071"/>
    </source>
</evidence>
<dbReference type="Gene3D" id="2.40.40.10">
    <property type="entry name" value="RlpA-like domain"/>
    <property type="match status" value="1"/>
</dbReference>
<protein>
    <recommendedName>
        <fullName evidence="4">Endolytic peptidoglycan transglycosylase RlpA</fullName>
        <ecNumber evidence="4">4.2.2.-</ecNumber>
    </recommendedName>
</protein>
<dbReference type="Pfam" id="PF05036">
    <property type="entry name" value="SPOR"/>
    <property type="match status" value="1"/>
</dbReference>
<evidence type="ECO:0000256" key="3">
    <source>
        <dbReference type="ARBA" id="ARBA00023316"/>
    </source>
</evidence>
<dbReference type="NCBIfam" id="NF007953">
    <property type="entry name" value="PRK10672.1"/>
    <property type="match status" value="1"/>
</dbReference>
<comment type="caution">
    <text evidence="7">The sequence shown here is derived from an EMBL/GenBank/DDBJ whole genome shotgun (WGS) entry which is preliminary data.</text>
</comment>
<comment type="subcellular location">
    <subcellularLocation>
        <location evidence="4">Cell membrane</location>
        <topology evidence="4">Lipid-anchor</topology>
    </subcellularLocation>
</comment>
<dbReference type="InterPro" id="IPR007730">
    <property type="entry name" value="SPOR-like_dom"/>
</dbReference>
<keyword evidence="4" id="KW-0564">Palmitate</keyword>
<dbReference type="InterPro" id="IPR036908">
    <property type="entry name" value="RlpA-like_sf"/>
</dbReference>
<dbReference type="InterPro" id="IPR034718">
    <property type="entry name" value="RlpA"/>
</dbReference>
<evidence type="ECO:0000256" key="1">
    <source>
        <dbReference type="ARBA" id="ARBA00022729"/>
    </source>
</evidence>
<keyword evidence="2 4" id="KW-0456">Lyase</keyword>
<evidence type="ECO:0000259" key="6">
    <source>
        <dbReference type="PROSITE" id="PS51724"/>
    </source>
</evidence>
<gene>
    <name evidence="4 7" type="primary">rlpA</name>
    <name evidence="7" type="ORF">EF878_10270</name>
</gene>
<comment type="function">
    <text evidence="4">Lytic transglycosylase with a strong preference for naked glycan strands that lack stem peptides.</text>
</comment>
<dbReference type="Pfam" id="PF03330">
    <property type="entry name" value="DPBB_1"/>
    <property type="match status" value="1"/>
</dbReference>
<dbReference type="GO" id="GO:0005886">
    <property type="term" value="C:plasma membrane"/>
    <property type="evidence" value="ECO:0007669"/>
    <property type="project" value="UniProtKB-SubCell"/>
</dbReference>
<dbReference type="GO" id="GO:0008932">
    <property type="term" value="F:lytic endotransglycosylase activity"/>
    <property type="evidence" value="ECO:0007669"/>
    <property type="project" value="UniProtKB-UniRule"/>
</dbReference>
<dbReference type="PROSITE" id="PS51257">
    <property type="entry name" value="PROKAR_LIPOPROTEIN"/>
    <property type="match status" value="1"/>
</dbReference>
<evidence type="ECO:0000256" key="5">
    <source>
        <dbReference type="RuleBase" id="RU003495"/>
    </source>
</evidence>
<keyword evidence="1" id="KW-0732">Signal</keyword>
<dbReference type="PANTHER" id="PTHR34183:SF1">
    <property type="entry name" value="ENDOLYTIC PEPTIDOGLYCAN TRANSGLYCOSYLASE RLPA"/>
    <property type="match status" value="1"/>
</dbReference>
<dbReference type="SUPFAM" id="SSF50685">
    <property type="entry name" value="Barwin-like endoglucanases"/>
    <property type="match status" value="1"/>
</dbReference>
<dbReference type="NCBIfam" id="TIGR00413">
    <property type="entry name" value="rlpA"/>
    <property type="match status" value="1"/>
</dbReference>
<reference evidence="7 8" key="1">
    <citation type="submission" date="2018-11" db="EMBL/GenBank/DDBJ databases">
        <title>Characterization of surface water Dickeya isolates.</title>
        <authorList>
            <person name="Van Gijsegem F."/>
            <person name="Pedron J."/>
        </authorList>
    </citation>
    <scope>NUCLEOTIDE SEQUENCE [LARGE SCALE GENOMIC DNA]</scope>
    <source>
        <strain evidence="7 8">FVG1-MFV-O17</strain>
    </source>
</reference>
<evidence type="ECO:0000313" key="8">
    <source>
        <dbReference type="Proteomes" id="UP000276061"/>
    </source>
</evidence>
<feature type="domain" description="SPOR" evidence="6">
    <location>
        <begin position="304"/>
        <end position="380"/>
    </location>
</feature>
<dbReference type="CDD" id="cd22268">
    <property type="entry name" value="DPBB_RlpA-like"/>
    <property type="match status" value="1"/>
</dbReference>
<dbReference type="PROSITE" id="PS51724">
    <property type="entry name" value="SPOR"/>
    <property type="match status" value="1"/>
</dbReference>
<dbReference type="GO" id="GO:0042834">
    <property type="term" value="F:peptidoglycan binding"/>
    <property type="evidence" value="ECO:0007669"/>
    <property type="project" value="InterPro"/>
</dbReference>
<dbReference type="InterPro" id="IPR009009">
    <property type="entry name" value="RlpA-like_DPBB"/>
</dbReference>
<dbReference type="RefSeq" id="WP_123252592.1">
    <property type="nucleotide sequence ID" value="NZ_RJLR01000019.1"/>
</dbReference>
<dbReference type="GO" id="GO:0071555">
    <property type="term" value="P:cell wall organization"/>
    <property type="evidence" value="ECO:0007669"/>
    <property type="project" value="UniProtKB-KW"/>
</dbReference>
<dbReference type="GO" id="GO:0000270">
    <property type="term" value="P:peptidoglycan metabolic process"/>
    <property type="evidence" value="ECO:0007669"/>
    <property type="project" value="UniProtKB-UniRule"/>
</dbReference>
<dbReference type="Proteomes" id="UP000276061">
    <property type="component" value="Unassembled WGS sequence"/>
</dbReference>
<keyword evidence="4" id="KW-0449">Lipoprotein</keyword>
<evidence type="ECO:0000313" key="7">
    <source>
        <dbReference type="EMBL" id="RNM06135.1"/>
    </source>
</evidence>
<dbReference type="OrthoDB" id="9779128at2"/>
<keyword evidence="4" id="KW-0472">Membrane</keyword>
<comment type="similarity">
    <text evidence="4 5">Belongs to the RlpA family.</text>
</comment>
<keyword evidence="3 4" id="KW-0961">Cell wall biogenesis/degradation</keyword>
<dbReference type="InterPro" id="IPR036680">
    <property type="entry name" value="SPOR-like_sf"/>
</dbReference>
<dbReference type="HAMAP" id="MF_02071">
    <property type="entry name" value="RlpA"/>
    <property type="match status" value="1"/>
</dbReference>
<organism evidence="7 8">
    <name type="scientific">Dickeya undicola</name>
    <dbReference type="NCBI Taxonomy" id="1577887"/>
    <lineage>
        <taxon>Bacteria</taxon>
        <taxon>Pseudomonadati</taxon>
        <taxon>Pseudomonadota</taxon>
        <taxon>Gammaproteobacteria</taxon>
        <taxon>Enterobacterales</taxon>
        <taxon>Pectobacteriaceae</taxon>
        <taxon>Dickeya</taxon>
    </lineage>
</organism>
<dbReference type="EMBL" id="RJLR01000019">
    <property type="protein sequence ID" value="RNM06135.1"/>
    <property type="molecule type" value="Genomic_DNA"/>
</dbReference>
<keyword evidence="4" id="KW-1003">Cell membrane</keyword>
<dbReference type="InterPro" id="IPR012997">
    <property type="entry name" value="RplA"/>
</dbReference>
<dbReference type="Gene3D" id="3.30.70.1070">
    <property type="entry name" value="Sporulation related repeat"/>
    <property type="match status" value="1"/>
</dbReference>
<sequence>MRKDWVWIGAISLALAGCAVTEQPQSPSPQATTYNGPVEEISGAEPRYEPYNPANMQDYSMNGKTYRIVKNPENFSESGFATWHDRESVGNRTATGEEFDVNAMAAAHPTLPIPSYVRVTNLSNGRRLVVRVNDRGPYTPGRIIDLTKGAADRLNLSNNTKVKVDFISVAQDGSLSGPGTIGTRVAKQSFALPSRPTLGSSGLGTPVMESAPATSAAVRPISNATLTPTTTGNSSNTIVSGNASVSNTGASSGGSFLGAPKPLPSGVLESPEPTSAATPLRAATMATAPIAVQPSRTPSQPTVPAGSGNIVVQVGALSDQQRAQTWLKSLNERFRVPGKVTLNNGLYRIQLGPFQSRQQAADLQQRLSSEAQQPSFITTVSGAQ</sequence>
<evidence type="ECO:0000256" key="2">
    <source>
        <dbReference type="ARBA" id="ARBA00023239"/>
    </source>
</evidence>
<dbReference type="SUPFAM" id="SSF110997">
    <property type="entry name" value="Sporulation related repeat"/>
    <property type="match status" value="1"/>
</dbReference>
<dbReference type="GO" id="GO:0009279">
    <property type="term" value="C:cell outer membrane"/>
    <property type="evidence" value="ECO:0007669"/>
    <property type="project" value="TreeGrafter"/>
</dbReference>
<dbReference type="AlphaFoldDB" id="A0A3N0G0X0"/>
<proteinExistence type="inferred from homology"/>
<name>A0A3N0G0X0_9GAMM</name>